<evidence type="ECO:0000259" key="3">
    <source>
        <dbReference type="PROSITE" id="PS51186"/>
    </source>
</evidence>
<reference evidence="5" key="1">
    <citation type="submission" date="2016-02" db="EMBL/GenBank/DDBJ databases">
        <authorList>
            <person name="Mitreva M."/>
            <person name="Pepin K.H."/>
            <person name="Mihindukulasuriya K.A."/>
            <person name="Fulton R."/>
            <person name="Fronick C."/>
            <person name="O'Laughlin M."/>
            <person name="Miner T."/>
            <person name="Herter B."/>
            <person name="Rosa B.A."/>
            <person name="Cordes M."/>
            <person name="Tomlinson C."/>
            <person name="Wollam A."/>
            <person name="Palsikar V.B."/>
            <person name="Mardis E.R."/>
            <person name="Wilson R.K."/>
        </authorList>
    </citation>
    <scope>NUCLEOTIDE SEQUENCE [LARGE SCALE GENOMIC DNA]</scope>
    <source>
        <strain evidence="5">DSM 22607</strain>
    </source>
</reference>
<sequence length="168" mass="19179">MKAKAKLKRVSREREFLAVADLAHTIWREHYAGVISGEQIEYMLEHFQSVPAIKEADARGCEYYLIRAFGVNMGYAAVEPNNPQGKMFLSKIYLLEEYRGKGYARDVVNEVREMARSLRLRAIWLTVAKNNVSSIAAYEHLGFRNTEDICKEIGGGFVMDDHVMELSV</sequence>
<dbReference type="PANTHER" id="PTHR43420">
    <property type="entry name" value="ACETYLTRANSFERASE"/>
    <property type="match status" value="1"/>
</dbReference>
<comment type="caution">
    <text evidence="4">The sequence shown here is derived from an EMBL/GenBank/DDBJ whole genome shotgun (WGS) entry which is preliminary data.</text>
</comment>
<dbReference type="PROSITE" id="PS51186">
    <property type="entry name" value="GNAT"/>
    <property type="match status" value="1"/>
</dbReference>
<dbReference type="GO" id="GO:0016747">
    <property type="term" value="F:acyltransferase activity, transferring groups other than amino-acyl groups"/>
    <property type="evidence" value="ECO:0007669"/>
    <property type="project" value="InterPro"/>
</dbReference>
<keyword evidence="2" id="KW-0012">Acyltransferase</keyword>
<dbReference type="Proteomes" id="UP000070366">
    <property type="component" value="Unassembled WGS sequence"/>
</dbReference>
<dbReference type="InterPro" id="IPR016181">
    <property type="entry name" value="Acyl_CoA_acyltransferase"/>
</dbReference>
<evidence type="ECO:0000313" key="5">
    <source>
        <dbReference type="Proteomes" id="UP000070366"/>
    </source>
</evidence>
<dbReference type="PANTHER" id="PTHR43420:SF47">
    <property type="entry name" value="N-ACETYLTRANSFERASE DOMAIN-CONTAINING PROTEIN"/>
    <property type="match status" value="1"/>
</dbReference>
<evidence type="ECO:0000313" key="4">
    <source>
        <dbReference type="EMBL" id="KXK66910.1"/>
    </source>
</evidence>
<dbReference type="SUPFAM" id="SSF55729">
    <property type="entry name" value="Acyl-CoA N-acyltransferases (Nat)"/>
    <property type="match status" value="1"/>
</dbReference>
<dbReference type="STRING" id="626937.HMPREF3293_00214"/>
<accession>A0A136Q8A5</accession>
<name>A0A136Q8A5_9FIRM</name>
<dbReference type="AlphaFoldDB" id="A0A136Q8A5"/>
<keyword evidence="5" id="KW-1185">Reference proteome</keyword>
<dbReference type="RefSeq" id="WP_066523502.1">
    <property type="nucleotide sequence ID" value="NZ_CABMOF010000020.1"/>
</dbReference>
<evidence type="ECO:0000256" key="1">
    <source>
        <dbReference type="ARBA" id="ARBA00022679"/>
    </source>
</evidence>
<gene>
    <name evidence="4" type="ORF">HMPREF3293_00214</name>
</gene>
<dbReference type="OrthoDB" id="9773249at2"/>
<dbReference type="EMBL" id="LSZW01000022">
    <property type="protein sequence ID" value="KXK66910.1"/>
    <property type="molecule type" value="Genomic_DNA"/>
</dbReference>
<dbReference type="Gene3D" id="3.40.630.30">
    <property type="match status" value="1"/>
</dbReference>
<proteinExistence type="predicted"/>
<dbReference type="CDD" id="cd04301">
    <property type="entry name" value="NAT_SF"/>
    <property type="match status" value="1"/>
</dbReference>
<dbReference type="InterPro" id="IPR000182">
    <property type="entry name" value="GNAT_dom"/>
</dbReference>
<dbReference type="KEGG" id="cmiu:B1H56_06850"/>
<organism evidence="4 5">
    <name type="scientific">Christensenella minuta</name>
    <dbReference type="NCBI Taxonomy" id="626937"/>
    <lineage>
        <taxon>Bacteria</taxon>
        <taxon>Bacillati</taxon>
        <taxon>Bacillota</taxon>
        <taxon>Clostridia</taxon>
        <taxon>Christensenellales</taxon>
        <taxon>Christensenellaceae</taxon>
        <taxon>Christensenella</taxon>
    </lineage>
</organism>
<dbReference type="Pfam" id="PF00583">
    <property type="entry name" value="Acetyltransf_1"/>
    <property type="match status" value="1"/>
</dbReference>
<feature type="domain" description="N-acetyltransferase" evidence="3">
    <location>
        <begin position="5"/>
        <end position="164"/>
    </location>
</feature>
<protein>
    <submittedName>
        <fullName evidence="4">Acetyltransferase, GNAT family</fullName>
    </submittedName>
</protein>
<dbReference type="InterPro" id="IPR050680">
    <property type="entry name" value="YpeA/RimI_acetyltransf"/>
</dbReference>
<evidence type="ECO:0000256" key="2">
    <source>
        <dbReference type="ARBA" id="ARBA00023315"/>
    </source>
</evidence>
<keyword evidence="1 4" id="KW-0808">Transferase</keyword>